<organism evidence="2 3">
    <name type="scientific">Bifidobacterium mongoliense DSM 21395</name>
    <dbReference type="NCBI Taxonomy" id="1437603"/>
    <lineage>
        <taxon>Bacteria</taxon>
        <taxon>Bacillati</taxon>
        <taxon>Actinomycetota</taxon>
        <taxon>Actinomycetes</taxon>
        <taxon>Bifidobacteriales</taxon>
        <taxon>Bifidobacteriaceae</taxon>
        <taxon>Bifidobacterium</taxon>
    </lineage>
</organism>
<comment type="caution">
    <text evidence="2">The sequence shown here is derived from an EMBL/GenBank/DDBJ whole genome shotgun (WGS) entry which is preliminary data.</text>
</comment>
<evidence type="ECO:0000256" key="1">
    <source>
        <dbReference type="SAM" id="MobiDB-lite"/>
    </source>
</evidence>
<keyword evidence="3" id="KW-1185">Reference proteome</keyword>
<sequence length="49" mass="5373">MTLTSIPSLARGDGRTAIKNPAGLTAGEKGEKKKGFNYRERLLFLTNFC</sequence>
<dbReference type="RefSeq" id="WP_156098612.1">
    <property type="nucleotide sequence ID" value="NZ_JDUO01000018.1"/>
</dbReference>
<evidence type="ECO:0000313" key="2">
    <source>
        <dbReference type="EMBL" id="KFI79001.1"/>
    </source>
</evidence>
<dbReference type="Proteomes" id="UP000029082">
    <property type="component" value="Unassembled WGS sequence"/>
</dbReference>
<dbReference type="GeneID" id="93095341"/>
<feature type="region of interest" description="Disordered" evidence="1">
    <location>
        <begin position="1"/>
        <end position="30"/>
    </location>
</feature>
<dbReference type="EMBL" id="JGZE01000003">
    <property type="protein sequence ID" value="KFI79001.1"/>
    <property type="molecule type" value="Genomic_DNA"/>
</dbReference>
<gene>
    <name evidence="2" type="ORF">BMON_1414</name>
</gene>
<name>A0A087C6V1_9BIFI</name>
<protein>
    <submittedName>
        <fullName evidence="2">Uncharacterized protein</fullName>
    </submittedName>
</protein>
<dbReference type="AlphaFoldDB" id="A0A087C6V1"/>
<reference evidence="2 3" key="1">
    <citation type="submission" date="2014-03" db="EMBL/GenBank/DDBJ databases">
        <title>Genomics of Bifidobacteria.</title>
        <authorList>
            <person name="Ventura M."/>
            <person name="Milani C."/>
            <person name="Lugli G.A."/>
        </authorList>
    </citation>
    <scope>NUCLEOTIDE SEQUENCE [LARGE SCALE GENOMIC DNA]</scope>
    <source>
        <strain evidence="2 3">DSM 21395</strain>
    </source>
</reference>
<accession>A0A087C6V1</accession>
<proteinExistence type="predicted"/>
<evidence type="ECO:0000313" key="3">
    <source>
        <dbReference type="Proteomes" id="UP000029082"/>
    </source>
</evidence>